<dbReference type="GO" id="GO:0003723">
    <property type="term" value="F:RNA binding"/>
    <property type="evidence" value="ECO:0007669"/>
    <property type="project" value="InterPro"/>
</dbReference>
<evidence type="ECO:0000259" key="1">
    <source>
        <dbReference type="PROSITE" id="PS50921"/>
    </source>
</evidence>
<reference evidence="2 3" key="1">
    <citation type="submission" date="2019-12" db="EMBL/GenBank/DDBJ databases">
        <title>Nocardia sp. nov. ET3-3 isolated from soil.</title>
        <authorList>
            <person name="Kanchanasin P."/>
            <person name="Tanasupawat S."/>
            <person name="Yuki M."/>
            <person name="Kudo T."/>
        </authorList>
    </citation>
    <scope>NUCLEOTIDE SEQUENCE [LARGE SCALE GENOMIC DNA]</scope>
    <source>
        <strain evidence="2 3">ET3-3</strain>
    </source>
</reference>
<dbReference type="InterPro" id="IPR005561">
    <property type="entry name" value="ANTAR"/>
</dbReference>
<organism evidence="2 3">
    <name type="scientific">Nocardia terrae</name>
    <dbReference type="NCBI Taxonomy" id="2675851"/>
    <lineage>
        <taxon>Bacteria</taxon>
        <taxon>Bacillati</taxon>
        <taxon>Actinomycetota</taxon>
        <taxon>Actinomycetes</taxon>
        <taxon>Mycobacteriales</taxon>
        <taxon>Nocardiaceae</taxon>
        <taxon>Nocardia</taxon>
    </lineage>
</organism>
<dbReference type="InterPro" id="IPR011006">
    <property type="entry name" value="CheY-like_superfamily"/>
</dbReference>
<accession>A0A7K1UWV9</accession>
<dbReference type="Proteomes" id="UP000466794">
    <property type="component" value="Unassembled WGS sequence"/>
</dbReference>
<feature type="domain" description="ANTAR" evidence="1">
    <location>
        <begin position="132"/>
        <end position="193"/>
    </location>
</feature>
<dbReference type="EMBL" id="WRPP01000003">
    <property type="protein sequence ID" value="MVU78782.1"/>
    <property type="molecule type" value="Genomic_DNA"/>
</dbReference>
<gene>
    <name evidence="2" type="ORF">GPX89_16210</name>
</gene>
<name>A0A7K1UWV9_9NOCA</name>
<evidence type="ECO:0000313" key="2">
    <source>
        <dbReference type="EMBL" id="MVU78782.1"/>
    </source>
</evidence>
<dbReference type="RefSeq" id="WP_157388416.1">
    <property type="nucleotide sequence ID" value="NZ_WRPP01000003.1"/>
</dbReference>
<dbReference type="SMART" id="SM01012">
    <property type="entry name" value="ANTAR"/>
    <property type="match status" value="1"/>
</dbReference>
<sequence length="219" mass="23489">MSRDADGRLDLAVGLAELTSRVLSAENVEAAARDAAAVVSRILPGEPQVGVVVNWVSDRTVFVATGSSDRLREQTFEEGPAVHHEPLRTPTGSVGTLLVRPARPGGLDERARPLVVLTADHLATLLSFRIDLAAREAHTEDLRHTLASRSAVDQAVGILMERRRFGREDALDALRTIARDRGADTTTVAAELIRRLTGAAVGTTHFDEPTGTDANRGHV</sequence>
<dbReference type="AlphaFoldDB" id="A0A7K1UWV9"/>
<dbReference type="SUPFAM" id="SSF52172">
    <property type="entry name" value="CheY-like"/>
    <property type="match status" value="1"/>
</dbReference>
<dbReference type="Pfam" id="PF03861">
    <property type="entry name" value="ANTAR"/>
    <property type="match status" value="1"/>
</dbReference>
<comment type="caution">
    <text evidence="2">The sequence shown here is derived from an EMBL/GenBank/DDBJ whole genome shotgun (WGS) entry which is preliminary data.</text>
</comment>
<dbReference type="InterPro" id="IPR036388">
    <property type="entry name" value="WH-like_DNA-bd_sf"/>
</dbReference>
<dbReference type="Gene3D" id="1.10.10.10">
    <property type="entry name" value="Winged helix-like DNA-binding domain superfamily/Winged helix DNA-binding domain"/>
    <property type="match status" value="1"/>
</dbReference>
<evidence type="ECO:0000313" key="3">
    <source>
        <dbReference type="Proteomes" id="UP000466794"/>
    </source>
</evidence>
<dbReference type="PROSITE" id="PS50921">
    <property type="entry name" value="ANTAR"/>
    <property type="match status" value="1"/>
</dbReference>
<proteinExistence type="predicted"/>
<keyword evidence="3" id="KW-1185">Reference proteome</keyword>
<protein>
    <submittedName>
        <fullName evidence="2">ANTAR domain-containing protein</fullName>
    </submittedName>
</protein>